<dbReference type="FunFam" id="1.10.10.10:FF:000001">
    <property type="entry name" value="LysR family transcriptional regulator"/>
    <property type="match status" value="1"/>
</dbReference>
<feature type="domain" description="HTH lysR-type" evidence="5">
    <location>
        <begin position="1"/>
        <end position="58"/>
    </location>
</feature>
<sequence>MNIGKLRHIVMVDRCGSVTEAARQLHVTQSAVTKSVADVEREIGYPLFDRLARGVATTLAGRAFVDRARRIISDMDQLIHDAHSERAGRDAVLRVVICPPSLEGLLNRALRSFIVANPACRVHLFASTIERGIRLLRQGDVDICLGARDRLEVVDDFDCLALPDLHATLYVRKDHPLAGQDRVAEAQIAAYPIIVPDLQGTYIEQIMALVGGDASPMRRLHIIENFPMVAEIISATDTIGIVSAGYARTAAFARRFRTLPFPLDPAMPLAMATRAHWPDSRQITQFRATLQKYPLTGASS</sequence>
<keyword evidence="7" id="KW-1185">Reference proteome</keyword>
<evidence type="ECO:0000256" key="3">
    <source>
        <dbReference type="ARBA" id="ARBA00023125"/>
    </source>
</evidence>
<evidence type="ECO:0000256" key="2">
    <source>
        <dbReference type="ARBA" id="ARBA00023015"/>
    </source>
</evidence>
<evidence type="ECO:0000256" key="4">
    <source>
        <dbReference type="ARBA" id="ARBA00023163"/>
    </source>
</evidence>
<evidence type="ECO:0000259" key="5">
    <source>
        <dbReference type="PROSITE" id="PS50931"/>
    </source>
</evidence>
<accession>A0A1N7MZI4</accession>
<dbReference type="Gene3D" id="1.10.10.10">
    <property type="entry name" value="Winged helix-like DNA-binding domain superfamily/Winged helix DNA-binding domain"/>
    <property type="match status" value="1"/>
</dbReference>
<dbReference type="SUPFAM" id="SSF46785">
    <property type="entry name" value="Winged helix' DNA-binding domain"/>
    <property type="match status" value="1"/>
</dbReference>
<proteinExistence type="inferred from homology"/>
<dbReference type="STRING" id="1086013.SAMN05421774_1034"/>
<dbReference type="InterPro" id="IPR000847">
    <property type="entry name" value="LysR_HTH_N"/>
</dbReference>
<dbReference type="Proteomes" id="UP000186141">
    <property type="component" value="Unassembled WGS sequence"/>
</dbReference>
<dbReference type="Gene3D" id="3.40.190.10">
    <property type="entry name" value="Periplasmic binding protein-like II"/>
    <property type="match status" value="2"/>
</dbReference>
<name>A0A1N7MZI4_9RHOB</name>
<dbReference type="PANTHER" id="PTHR30346">
    <property type="entry name" value="TRANSCRIPTIONAL DUAL REGULATOR HCAR-RELATED"/>
    <property type="match status" value="1"/>
</dbReference>
<keyword evidence="3 6" id="KW-0238">DNA-binding</keyword>
<dbReference type="GO" id="GO:0032993">
    <property type="term" value="C:protein-DNA complex"/>
    <property type="evidence" value="ECO:0007669"/>
    <property type="project" value="TreeGrafter"/>
</dbReference>
<evidence type="ECO:0000313" key="7">
    <source>
        <dbReference type="Proteomes" id="UP000186141"/>
    </source>
</evidence>
<protein>
    <submittedName>
        <fullName evidence="6">DNA-binding transcriptional regulator, LysR family</fullName>
    </submittedName>
</protein>
<keyword evidence="4" id="KW-0804">Transcription</keyword>
<evidence type="ECO:0000256" key="1">
    <source>
        <dbReference type="ARBA" id="ARBA00009437"/>
    </source>
</evidence>
<gene>
    <name evidence="6" type="ORF">SAMN05421774_1034</name>
</gene>
<dbReference type="InterPro" id="IPR036388">
    <property type="entry name" value="WH-like_DNA-bd_sf"/>
</dbReference>
<dbReference type="OrthoDB" id="9815174at2"/>
<dbReference type="PROSITE" id="PS50931">
    <property type="entry name" value="HTH_LYSR"/>
    <property type="match status" value="1"/>
</dbReference>
<keyword evidence="2" id="KW-0805">Transcription regulation</keyword>
<dbReference type="GO" id="GO:0003700">
    <property type="term" value="F:DNA-binding transcription factor activity"/>
    <property type="evidence" value="ECO:0007669"/>
    <property type="project" value="InterPro"/>
</dbReference>
<evidence type="ECO:0000313" key="6">
    <source>
        <dbReference type="EMBL" id="SIS91543.1"/>
    </source>
</evidence>
<dbReference type="EMBL" id="FTOT01000003">
    <property type="protein sequence ID" value="SIS91543.1"/>
    <property type="molecule type" value="Genomic_DNA"/>
</dbReference>
<dbReference type="Pfam" id="PF03466">
    <property type="entry name" value="LysR_substrate"/>
    <property type="match status" value="1"/>
</dbReference>
<comment type="similarity">
    <text evidence="1">Belongs to the LysR transcriptional regulatory family.</text>
</comment>
<dbReference type="AlphaFoldDB" id="A0A1N7MZI4"/>
<dbReference type="InterPro" id="IPR005119">
    <property type="entry name" value="LysR_subst-bd"/>
</dbReference>
<dbReference type="PRINTS" id="PR00039">
    <property type="entry name" value="HTHLYSR"/>
</dbReference>
<reference evidence="6 7" key="1">
    <citation type="submission" date="2017-01" db="EMBL/GenBank/DDBJ databases">
        <authorList>
            <person name="Mah S.A."/>
            <person name="Swanson W.J."/>
            <person name="Moy G.W."/>
            <person name="Vacquier V.D."/>
        </authorList>
    </citation>
    <scope>NUCLEOTIDE SEQUENCE [LARGE SCALE GENOMIC DNA]</scope>
    <source>
        <strain evidence="6 7">DSM 26375</strain>
    </source>
</reference>
<dbReference type="CDD" id="cd05466">
    <property type="entry name" value="PBP2_LTTR_substrate"/>
    <property type="match status" value="1"/>
</dbReference>
<dbReference type="PANTHER" id="PTHR30346:SF28">
    <property type="entry name" value="HTH-TYPE TRANSCRIPTIONAL REGULATOR CYNR"/>
    <property type="match status" value="1"/>
</dbReference>
<dbReference type="InterPro" id="IPR036390">
    <property type="entry name" value="WH_DNA-bd_sf"/>
</dbReference>
<dbReference type="RefSeq" id="WP_076530285.1">
    <property type="nucleotide sequence ID" value="NZ_BMEH01000003.1"/>
</dbReference>
<organism evidence="6 7">
    <name type="scientific">Gemmobacter megaterium</name>
    <dbReference type="NCBI Taxonomy" id="1086013"/>
    <lineage>
        <taxon>Bacteria</taxon>
        <taxon>Pseudomonadati</taxon>
        <taxon>Pseudomonadota</taxon>
        <taxon>Alphaproteobacteria</taxon>
        <taxon>Rhodobacterales</taxon>
        <taxon>Paracoccaceae</taxon>
        <taxon>Gemmobacter</taxon>
    </lineage>
</organism>
<dbReference type="GO" id="GO:0003677">
    <property type="term" value="F:DNA binding"/>
    <property type="evidence" value="ECO:0007669"/>
    <property type="project" value="UniProtKB-KW"/>
</dbReference>
<dbReference type="SUPFAM" id="SSF53850">
    <property type="entry name" value="Periplasmic binding protein-like II"/>
    <property type="match status" value="1"/>
</dbReference>
<dbReference type="Pfam" id="PF00126">
    <property type="entry name" value="HTH_1"/>
    <property type="match status" value="1"/>
</dbReference>